<dbReference type="Proteomes" id="UP001162030">
    <property type="component" value="Chromosome"/>
</dbReference>
<keyword evidence="2" id="KW-1185">Reference proteome</keyword>
<name>A0ABM9I1Q7_9GAMM</name>
<dbReference type="EMBL" id="OX458333">
    <property type="protein sequence ID" value="CAI8832130.1"/>
    <property type="molecule type" value="Genomic_DNA"/>
</dbReference>
<evidence type="ECO:0000313" key="1">
    <source>
        <dbReference type="EMBL" id="CAI8832130.1"/>
    </source>
</evidence>
<accession>A0ABM9I1Q7</accession>
<proteinExistence type="predicted"/>
<organism evidence="1 2">
    <name type="scientific">Methylocaldum szegediense</name>
    <dbReference type="NCBI Taxonomy" id="73780"/>
    <lineage>
        <taxon>Bacteria</taxon>
        <taxon>Pseudomonadati</taxon>
        <taxon>Pseudomonadota</taxon>
        <taxon>Gammaproteobacteria</taxon>
        <taxon>Methylococcales</taxon>
        <taxon>Methylococcaceae</taxon>
        <taxon>Methylocaldum</taxon>
    </lineage>
</organism>
<gene>
    <name evidence="1" type="ORF">MSZNOR_2164</name>
</gene>
<reference evidence="1 2" key="1">
    <citation type="submission" date="2023-03" db="EMBL/GenBank/DDBJ databases">
        <authorList>
            <person name="Pearce D."/>
        </authorList>
    </citation>
    <scope>NUCLEOTIDE SEQUENCE [LARGE SCALE GENOMIC DNA]</scope>
    <source>
        <strain evidence="1">Msz</strain>
    </source>
</reference>
<protein>
    <submittedName>
        <fullName evidence="1">Uncharacterized protein</fullName>
    </submittedName>
</protein>
<evidence type="ECO:0000313" key="2">
    <source>
        <dbReference type="Proteomes" id="UP001162030"/>
    </source>
</evidence>
<sequence>MGYAEPVPSGVEGLTHPLIAQSSPQFLVLEHPLIAQSSPQFLVLEHPLCQHETGAPSKT</sequence>